<dbReference type="NCBIfam" id="TIGR00066">
    <property type="entry name" value="g_glut_trans"/>
    <property type="match status" value="1"/>
</dbReference>
<dbReference type="EMBL" id="JBHULI010000025">
    <property type="protein sequence ID" value="MFD2533080.1"/>
    <property type="molecule type" value="Genomic_DNA"/>
</dbReference>
<name>A0ABW5JMU8_9BACT</name>
<evidence type="ECO:0000256" key="2">
    <source>
        <dbReference type="ARBA" id="ARBA00001089"/>
    </source>
</evidence>
<evidence type="ECO:0000256" key="5">
    <source>
        <dbReference type="ARBA" id="ARBA00022801"/>
    </source>
</evidence>
<dbReference type="PANTHER" id="PTHR43199">
    <property type="entry name" value="GLUTATHIONE HYDROLASE"/>
    <property type="match status" value="1"/>
</dbReference>
<comment type="PTM">
    <text evidence="9">Cleaved by autocatalysis into a large and a small subunit.</text>
</comment>
<evidence type="ECO:0000313" key="12">
    <source>
        <dbReference type="Proteomes" id="UP001597460"/>
    </source>
</evidence>
<evidence type="ECO:0000256" key="6">
    <source>
        <dbReference type="ARBA" id="ARBA00023145"/>
    </source>
</evidence>
<comment type="catalytic activity">
    <reaction evidence="1 9">
        <text>an S-substituted glutathione + H2O = an S-substituted L-cysteinylglycine + L-glutamate</text>
        <dbReference type="Rhea" id="RHEA:59468"/>
        <dbReference type="ChEBI" id="CHEBI:15377"/>
        <dbReference type="ChEBI" id="CHEBI:29985"/>
        <dbReference type="ChEBI" id="CHEBI:90779"/>
        <dbReference type="ChEBI" id="CHEBI:143103"/>
        <dbReference type="EC" id="3.4.19.13"/>
    </reaction>
</comment>
<comment type="similarity">
    <text evidence="3 9">Belongs to the gamma-glutamyltransferase family.</text>
</comment>
<evidence type="ECO:0000313" key="11">
    <source>
        <dbReference type="EMBL" id="MFD2533080.1"/>
    </source>
</evidence>
<gene>
    <name evidence="11" type="primary">ggt</name>
    <name evidence="11" type="ORF">ACFSVN_11530</name>
</gene>
<sequence>MAFTRILLLAFTLLFTTQTLTAQVLTSKSYGNGIVVSADYHASEIGKQILQQGGNAVDAAVAVQFALAVTLPRAGNIGGGGFMVVHLADGETNTLDFREKAPERATRNMYVRNGEFKSDLSWEGILAVGVPGTVDGMVKAIERYGRMPLDMVIQPAIKLAREGYTLSYTQAQDLNNHKDTFKKYQASARYFTTGDSTLFEEGDLFVQEDLAQTLERIARFGREGFYSGPVADAIVNEMSRYRGLISYRDLRNYESVWREPIVADFLGYKLHIMPPPSSGSVAIAQILEMIDDYPLAEMGHNSAEYVHVVSEAMRRAFADRSYYLGDPDFIDIPMEELLSEEYNNDRMASFSADQATTSESLEHGEITGFLESSETTHFSIVDKDGNAVSVTTTLNGSFGSHVSVSGAGFLLNNEMDDFSAQPGEPNAYGLIGAEANAIEPGKRMLSSMSPTIVTRDGKVDMVLGAAGGPRIITATLQSFLNKAVFGMRSQQATAQPRFHHQWLPDMIFFDDFGLSPDTQQALEERGHRLFPMPGIGRAHNIYVDQNGDLNSGVDPRGDGHASGY</sequence>
<dbReference type="InterPro" id="IPR029055">
    <property type="entry name" value="Ntn_hydrolases_N"/>
</dbReference>
<evidence type="ECO:0000256" key="10">
    <source>
        <dbReference type="SAM" id="SignalP"/>
    </source>
</evidence>
<comment type="caution">
    <text evidence="11">The sequence shown here is derived from an EMBL/GenBank/DDBJ whole genome shotgun (WGS) entry which is preliminary data.</text>
</comment>
<dbReference type="EC" id="3.4.19.13" evidence="9"/>
<accession>A0ABW5JMU8</accession>
<comment type="subunit">
    <text evidence="9">This enzyme consists of two polypeptide chains, which are synthesized in precursor form from a single polypeptide.</text>
</comment>
<evidence type="ECO:0000256" key="8">
    <source>
        <dbReference type="ARBA" id="ARBA00047417"/>
    </source>
</evidence>
<dbReference type="Proteomes" id="UP001597460">
    <property type="component" value="Unassembled WGS sequence"/>
</dbReference>
<keyword evidence="10" id="KW-0732">Signal</keyword>
<keyword evidence="9" id="KW-0317">Glutathione biosynthesis</keyword>
<dbReference type="SUPFAM" id="SSF56235">
    <property type="entry name" value="N-terminal nucleophile aminohydrolases (Ntn hydrolases)"/>
    <property type="match status" value="1"/>
</dbReference>
<keyword evidence="5 9" id="KW-0378">Hydrolase</keyword>
<comment type="pathway">
    <text evidence="9">Sulfur metabolism; glutathione metabolism.</text>
</comment>
<dbReference type="Pfam" id="PF01019">
    <property type="entry name" value="G_glu_transpept"/>
    <property type="match status" value="1"/>
</dbReference>
<dbReference type="InterPro" id="IPR000101">
    <property type="entry name" value="GGT_peptidase"/>
</dbReference>
<keyword evidence="6 9" id="KW-0865">Zymogen</keyword>
<dbReference type="InterPro" id="IPR051792">
    <property type="entry name" value="GGT_bact"/>
</dbReference>
<feature type="signal peptide" evidence="10">
    <location>
        <begin position="1"/>
        <end position="22"/>
    </location>
</feature>
<feature type="chain" id="PRO_5046715729" description="Glutathione hydrolase proenzyme" evidence="10">
    <location>
        <begin position="23"/>
        <end position="564"/>
    </location>
</feature>
<dbReference type="Gene3D" id="1.10.246.130">
    <property type="match status" value="1"/>
</dbReference>
<protein>
    <recommendedName>
        <fullName evidence="9">Glutathione hydrolase proenzyme</fullName>
        <ecNumber evidence="9">2.3.2.2</ecNumber>
        <ecNumber evidence="9">3.4.19.13</ecNumber>
    </recommendedName>
    <component>
        <recommendedName>
            <fullName evidence="9">Glutathione hydrolase large chain</fullName>
        </recommendedName>
    </component>
    <component>
        <recommendedName>
            <fullName evidence="9">Glutathione hydrolase small chain</fullName>
        </recommendedName>
    </component>
</protein>
<dbReference type="Gene3D" id="3.60.20.40">
    <property type="match status" value="1"/>
</dbReference>
<dbReference type="InterPro" id="IPR055262">
    <property type="entry name" value="GGT_CS"/>
</dbReference>
<evidence type="ECO:0000256" key="4">
    <source>
        <dbReference type="ARBA" id="ARBA00022679"/>
    </source>
</evidence>
<evidence type="ECO:0000256" key="7">
    <source>
        <dbReference type="ARBA" id="ARBA00023315"/>
    </source>
</evidence>
<dbReference type="PANTHER" id="PTHR43199:SF1">
    <property type="entry name" value="GLUTATHIONE HYDROLASE PROENZYME"/>
    <property type="match status" value="1"/>
</dbReference>
<dbReference type="RefSeq" id="WP_390302729.1">
    <property type="nucleotide sequence ID" value="NZ_JBHULI010000025.1"/>
</dbReference>
<comment type="catalytic activity">
    <reaction evidence="8 9">
        <text>an N-terminal (5-L-glutamyl)-[peptide] + an alpha-amino acid = 5-L-glutamyl amino acid + an N-terminal L-alpha-aminoacyl-[peptide]</text>
        <dbReference type="Rhea" id="RHEA:23904"/>
        <dbReference type="Rhea" id="RHEA-COMP:9780"/>
        <dbReference type="Rhea" id="RHEA-COMP:9795"/>
        <dbReference type="ChEBI" id="CHEBI:77644"/>
        <dbReference type="ChEBI" id="CHEBI:78597"/>
        <dbReference type="ChEBI" id="CHEBI:78599"/>
        <dbReference type="ChEBI" id="CHEBI:78608"/>
        <dbReference type="EC" id="2.3.2.2"/>
    </reaction>
</comment>
<comment type="catalytic activity">
    <reaction evidence="2 9">
        <text>glutathione + H2O = L-cysteinylglycine + L-glutamate</text>
        <dbReference type="Rhea" id="RHEA:28807"/>
        <dbReference type="ChEBI" id="CHEBI:15377"/>
        <dbReference type="ChEBI" id="CHEBI:29985"/>
        <dbReference type="ChEBI" id="CHEBI:57925"/>
        <dbReference type="ChEBI" id="CHEBI:61694"/>
        <dbReference type="EC" id="3.4.19.13"/>
    </reaction>
</comment>
<organism evidence="11 12">
    <name type="scientific">Gracilimonas halophila</name>
    <dbReference type="NCBI Taxonomy" id="1834464"/>
    <lineage>
        <taxon>Bacteria</taxon>
        <taxon>Pseudomonadati</taxon>
        <taxon>Balneolota</taxon>
        <taxon>Balneolia</taxon>
        <taxon>Balneolales</taxon>
        <taxon>Balneolaceae</taxon>
        <taxon>Gracilimonas</taxon>
    </lineage>
</organism>
<reference evidence="12" key="1">
    <citation type="journal article" date="2019" name="Int. J. Syst. Evol. Microbiol.">
        <title>The Global Catalogue of Microorganisms (GCM) 10K type strain sequencing project: providing services to taxonomists for standard genome sequencing and annotation.</title>
        <authorList>
            <consortium name="The Broad Institute Genomics Platform"/>
            <consortium name="The Broad Institute Genome Sequencing Center for Infectious Disease"/>
            <person name="Wu L."/>
            <person name="Ma J."/>
        </authorList>
    </citation>
    <scope>NUCLEOTIDE SEQUENCE [LARGE SCALE GENOMIC DNA]</scope>
    <source>
        <strain evidence="12">KCTC 52042</strain>
    </source>
</reference>
<dbReference type="GO" id="GO:0103068">
    <property type="term" value="F:leukotriene C4 gamma-glutamyl transferase activity"/>
    <property type="evidence" value="ECO:0007669"/>
    <property type="project" value="UniProtKB-EC"/>
</dbReference>
<dbReference type="EC" id="2.3.2.2" evidence="9"/>
<keyword evidence="12" id="KW-1185">Reference proteome</keyword>
<keyword evidence="4 9" id="KW-0808">Transferase</keyword>
<dbReference type="InterPro" id="IPR043138">
    <property type="entry name" value="GGT_lsub"/>
</dbReference>
<evidence type="ECO:0000256" key="3">
    <source>
        <dbReference type="ARBA" id="ARBA00009381"/>
    </source>
</evidence>
<dbReference type="InterPro" id="IPR043137">
    <property type="entry name" value="GGT_ssub_C"/>
</dbReference>
<dbReference type="PROSITE" id="PS00462">
    <property type="entry name" value="G_GLU_TRANSPEPTIDASE"/>
    <property type="match status" value="1"/>
</dbReference>
<dbReference type="PRINTS" id="PR01210">
    <property type="entry name" value="GGTRANSPTASE"/>
</dbReference>
<keyword evidence="7 9" id="KW-0012">Acyltransferase</keyword>
<proteinExistence type="inferred from homology"/>
<evidence type="ECO:0000256" key="1">
    <source>
        <dbReference type="ARBA" id="ARBA00001049"/>
    </source>
</evidence>
<evidence type="ECO:0000256" key="9">
    <source>
        <dbReference type="RuleBase" id="RU368036"/>
    </source>
</evidence>